<accession>A0AAD9NTH9</accession>
<keyword evidence="1" id="KW-0732">Signal</keyword>
<evidence type="ECO:0000313" key="3">
    <source>
        <dbReference type="Proteomes" id="UP001209878"/>
    </source>
</evidence>
<keyword evidence="3" id="KW-1185">Reference proteome</keyword>
<gene>
    <name evidence="2" type="ORF">NP493_457g06004</name>
</gene>
<feature type="signal peptide" evidence="1">
    <location>
        <begin position="1"/>
        <end position="16"/>
    </location>
</feature>
<reference evidence="2" key="1">
    <citation type="journal article" date="2023" name="Mol. Biol. Evol.">
        <title>Third-Generation Sequencing Reveals the Adaptive Role of the Epigenome in Three Deep-Sea Polychaetes.</title>
        <authorList>
            <person name="Perez M."/>
            <person name="Aroh O."/>
            <person name="Sun Y."/>
            <person name="Lan Y."/>
            <person name="Juniper S.K."/>
            <person name="Young C.R."/>
            <person name="Angers B."/>
            <person name="Qian P.Y."/>
        </authorList>
    </citation>
    <scope>NUCLEOTIDE SEQUENCE</scope>
    <source>
        <strain evidence="2">R07B-5</strain>
    </source>
</reference>
<dbReference type="AlphaFoldDB" id="A0AAD9NTH9"/>
<feature type="chain" id="PRO_5042274436" evidence="1">
    <location>
        <begin position="17"/>
        <end position="261"/>
    </location>
</feature>
<name>A0AAD9NTH9_RIDPI</name>
<dbReference type="Proteomes" id="UP001209878">
    <property type="component" value="Unassembled WGS sequence"/>
</dbReference>
<feature type="non-terminal residue" evidence="2">
    <location>
        <position position="1"/>
    </location>
</feature>
<proteinExistence type="predicted"/>
<sequence>CFLLWLNVYISGLTKTFVFPAALVATAGSGGVRGEDASGVDVEHPCGGSAVVERPTAVTVQSTGEGGARLSSLDASPTSRRRHQTDICKYTIHTGFVSQRLRNDFVVRMLQSAFPIAMPDLQPTFDGDSNVKAKVDATLRQLMTSLMTHIVYVDHVRRYERYWAGDNPRQLPFRETTYDKEVAELQGNVIMPIACSLLQILTSRGLSLDASAIQRVKQIEYETPSNQYIGDMEAFVAFNSLQKLVTESRAFFSALAKAGLV</sequence>
<dbReference type="EMBL" id="JAODUO010000459">
    <property type="protein sequence ID" value="KAK2180098.1"/>
    <property type="molecule type" value="Genomic_DNA"/>
</dbReference>
<organism evidence="2 3">
    <name type="scientific">Ridgeia piscesae</name>
    <name type="common">Tubeworm</name>
    <dbReference type="NCBI Taxonomy" id="27915"/>
    <lineage>
        <taxon>Eukaryota</taxon>
        <taxon>Metazoa</taxon>
        <taxon>Spiralia</taxon>
        <taxon>Lophotrochozoa</taxon>
        <taxon>Annelida</taxon>
        <taxon>Polychaeta</taxon>
        <taxon>Sedentaria</taxon>
        <taxon>Canalipalpata</taxon>
        <taxon>Sabellida</taxon>
        <taxon>Siboglinidae</taxon>
        <taxon>Ridgeia</taxon>
    </lineage>
</organism>
<evidence type="ECO:0000256" key="1">
    <source>
        <dbReference type="SAM" id="SignalP"/>
    </source>
</evidence>
<comment type="caution">
    <text evidence="2">The sequence shown here is derived from an EMBL/GenBank/DDBJ whole genome shotgun (WGS) entry which is preliminary data.</text>
</comment>
<protein>
    <submittedName>
        <fullName evidence="2">Uncharacterized protein</fullName>
    </submittedName>
</protein>
<evidence type="ECO:0000313" key="2">
    <source>
        <dbReference type="EMBL" id="KAK2180098.1"/>
    </source>
</evidence>